<dbReference type="EMBL" id="JASJOT010000029">
    <property type="protein sequence ID" value="MDJ1497134.1"/>
    <property type="molecule type" value="Genomic_DNA"/>
</dbReference>
<comment type="subcellular location">
    <subcellularLocation>
        <location evidence="1">Membrane</location>
    </subcellularLocation>
</comment>
<reference evidence="5 6" key="1">
    <citation type="submission" date="2023-05" db="EMBL/GenBank/DDBJ databases">
        <authorList>
            <person name="Zhang X."/>
        </authorList>
    </citation>
    <scope>NUCLEOTIDE SEQUENCE [LARGE SCALE GENOMIC DNA]</scope>
    <source>
        <strain evidence="5 6">DM2B3-1</strain>
    </source>
</reference>
<dbReference type="Proteomes" id="UP001228581">
    <property type="component" value="Unassembled WGS sequence"/>
</dbReference>
<sequence>MKKGKRCIFLLLVFLLSLGNKIAYTQPHQKPGFISRYWNKLVNDTSANAKSQFLVYPTLAYAPETSWEFGLSSLYVFYAKGDTNNRLSEINGFTFLTLKRQYGFWFDHALYSHGNKWFSLGRLRLQSFPLLYHGIGPDSPEEHLAQVNANLLQIRERVLRKIYPSLYFGLEVDYQRLSSVEFEVNTDEPIDHPPGSTGSANLGVGLGILYDNRHNVLNVRKGFFSELSLLNYDKNRGSDFSFTSVISDTRIYRPINKRDVLAAQVFGQFNFGNPPFNQLSLLGGESIMRGYYLGRFRDNNQIAAQVEYRFLPLPLGFTKRVGAAVFAGSGTVFNNVRTLQFHDFVWSAGAGLRFLIFPKKDIFTRLDVAFTQEGPGFYIFIGEAF</sequence>
<gene>
    <name evidence="5" type="ORF">QNI19_29620</name>
</gene>
<dbReference type="Gene3D" id="2.40.160.50">
    <property type="entry name" value="membrane protein fhac: a member of the omp85/tpsb transporter family"/>
    <property type="match status" value="1"/>
</dbReference>
<feature type="chain" id="PRO_5047413244" evidence="3">
    <location>
        <begin position="26"/>
        <end position="385"/>
    </location>
</feature>
<feature type="domain" description="Bacterial surface antigen (D15)" evidence="4">
    <location>
        <begin position="165"/>
        <end position="355"/>
    </location>
</feature>
<evidence type="ECO:0000256" key="2">
    <source>
        <dbReference type="ARBA" id="ARBA00023136"/>
    </source>
</evidence>
<keyword evidence="3" id="KW-0732">Signal</keyword>
<evidence type="ECO:0000313" key="6">
    <source>
        <dbReference type="Proteomes" id="UP001228581"/>
    </source>
</evidence>
<dbReference type="RefSeq" id="WP_314002477.1">
    <property type="nucleotide sequence ID" value="NZ_JASJOT010000029.1"/>
</dbReference>
<keyword evidence="6" id="KW-1185">Reference proteome</keyword>
<evidence type="ECO:0000259" key="4">
    <source>
        <dbReference type="Pfam" id="PF01103"/>
    </source>
</evidence>
<accession>A0ABT7CTQ7</accession>
<feature type="signal peptide" evidence="3">
    <location>
        <begin position="1"/>
        <end position="25"/>
    </location>
</feature>
<comment type="caution">
    <text evidence="5">The sequence shown here is derived from an EMBL/GenBank/DDBJ whole genome shotgun (WGS) entry which is preliminary data.</text>
</comment>
<protein>
    <submittedName>
        <fullName evidence="5">BamA/TamA family outer membrane protein</fullName>
    </submittedName>
</protein>
<proteinExistence type="predicted"/>
<evidence type="ECO:0000256" key="1">
    <source>
        <dbReference type="ARBA" id="ARBA00004370"/>
    </source>
</evidence>
<organism evidence="5 6">
    <name type="scientific">Xanthocytophaga flava</name>
    <dbReference type="NCBI Taxonomy" id="3048013"/>
    <lineage>
        <taxon>Bacteria</taxon>
        <taxon>Pseudomonadati</taxon>
        <taxon>Bacteroidota</taxon>
        <taxon>Cytophagia</taxon>
        <taxon>Cytophagales</taxon>
        <taxon>Rhodocytophagaceae</taxon>
        <taxon>Xanthocytophaga</taxon>
    </lineage>
</organism>
<keyword evidence="2" id="KW-0472">Membrane</keyword>
<dbReference type="Pfam" id="PF01103">
    <property type="entry name" value="Omp85"/>
    <property type="match status" value="1"/>
</dbReference>
<evidence type="ECO:0000313" key="5">
    <source>
        <dbReference type="EMBL" id="MDJ1497134.1"/>
    </source>
</evidence>
<evidence type="ECO:0000256" key="3">
    <source>
        <dbReference type="SAM" id="SignalP"/>
    </source>
</evidence>
<name>A0ABT7CTQ7_9BACT</name>
<dbReference type="InterPro" id="IPR000184">
    <property type="entry name" value="Bac_surfAg_D15"/>
</dbReference>